<dbReference type="AlphaFoldDB" id="A0A0M8K7P0"/>
<dbReference type="GO" id="GO:0006508">
    <property type="term" value="P:proteolysis"/>
    <property type="evidence" value="ECO:0007669"/>
    <property type="project" value="UniProtKB-KW"/>
</dbReference>
<evidence type="ECO:0000256" key="6">
    <source>
        <dbReference type="ARBA" id="ARBA00022989"/>
    </source>
</evidence>
<keyword evidence="7 8" id="KW-0472">Membrane</keyword>
<sequence length="208" mass="23435">MSLVWFVLGVGAWGALVLFLRAYRIWLPYYIIATVGLAYGLILLAGPFLGLEMTLAHSVAWTVHVLCESIGIPTRIFRGAPGVLLVLVIEQDVGWTMLRIGVESSGLLELSVLASLLVFYPGWSLPRRTWYLTLGLVATWAANIVRVLLIVVILHYMGKSWLVLAHTYLGKLVFFACIVAIFWWLITRVSIDDVYQRQQEALQMRRTS</sequence>
<organism evidence="9 11">
    <name type="scientific">Ardenticatena maritima</name>
    <dbReference type="NCBI Taxonomy" id="872965"/>
    <lineage>
        <taxon>Bacteria</taxon>
        <taxon>Bacillati</taxon>
        <taxon>Chloroflexota</taxon>
        <taxon>Ardenticatenia</taxon>
        <taxon>Ardenticatenales</taxon>
        <taxon>Ardenticatenaceae</taxon>
        <taxon>Ardenticatena</taxon>
    </lineage>
</organism>
<reference evidence="11" key="3">
    <citation type="submission" date="2015-08" db="EMBL/GenBank/DDBJ databases">
        <title>Draft Genome Sequence of a Heterotrophic Facultative Anaerobic Bacterium Ardenticatena maritima Strain 110S.</title>
        <authorList>
            <person name="Kawaichi S."/>
            <person name="Yoshida T."/>
            <person name="Sako Y."/>
            <person name="Nakamura R."/>
        </authorList>
    </citation>
    <scope>NUCLEOTIDE SEQUENCE [LARGE SCALE GENOMIC DNA]</scope>
    <source>
        <strain evidence="11">110S</strain>
    </source>
</reference>
<evidence type="ECO:0000256" key="3">
    <source>
        <dbReference type="ARBA" id="ARBA00022670"/>
    </source>
</evidence>
<keyword evidence="6 8" id="KW-1133">Transmembrane helix</keyword>
<dbReference type="Proteomes" id="UP000050502">
    <property type="component" value="Unassembled WGS sequence"/>
</dbReference>
<feature type="transmembrane region" description="Helical" evidence="8">
    <location>
        <begin position="129"/>
        <end position="156"/>
    </location>
</feature>
<evidence type="ECO:0000313" key="9">
    <source>
        <dbReference type="EMBL" id="GAP62006.1"/>
    </source>
</evidence>
<dbReference type="EMBL" id="LGKN01000004">
    <property type="protein sequence ID" value="KPL88628.1"/>
    <property type="molecule type" value="Genomic_DNA"/>
</dbReference>
<evidence type="ECO:0000256" key="4">
    <source>
        <dbReference type="ARBA" id="ARBA00022692"/>
    </source>
</evidence>
<evidence type="ECO:0008006" key="13">
    <source>
        <dbReference type="Google" id="ProtNLM"/>
    </source>
</evidence>
<evidence type="ECO:0000256" key="1">
    <source>
        <dbReference type="ARBA" id="ARBA00004651"/>
    </source>
</evidence>
<evidence type="ECO:0000256" key="8">
    <source>
        <dbReference type="SAM" id="Phobius"/>
    </source>
</evidence>
<dbReference type="Proteomes" id="UP000037784">
    <property type="component" value="Unassembled WGS sequence"/>
</dbReference>
<dbReference type="NCBIfam" id="TIGR04178">
    <property type="entry name" value="exo_archaeo"/>
    <property type="match status" value="1"/>
</dbReference>
<dbReference type="EMBL" id="BBZA01000024">
    <property type="protein sequence ID" value="GAP62006.1"/>
    <property type="molecule type" value="Genomic_DNA"/>
</dbReference>
<keyword evidence="5" id="KW-0378">Hydrolase</keyword>
<reference evidence="10 12" key="2">
    <citation type="submission" date="2015-07" db="EMBL/GenBank/DDBJ databases">
        <title>Whole genome sequence of Ardenticatena maritima DSM 23922.</title>
        <authorList>
            <person name="Hemp J."/>
            <person name="Ward L.M."/>
            <person name="Pace L.A."/>
            <person name="Fischer W.W."/>
        </authorList>
    </citation>
    <scope>NUCLEOTIDE SEQUENCE [LARGE SCALE GENOMIC DNA]</scope>
    <source>
        <strain evidence="10 12">110S</strain>
    </source>
</reference>
<dbReference type="OrthoDB" id="2078788at2"/>
<accession>A0A0M8K7P0</accession>
<name>A0A0M8K7P0_9CHLR</name>
<feature type="transmembrane region" description="Helical" evidence="8">
    <location>
        <begin position="29"/>
        <end position="51"/>
    </location>
</feature>
<evidence type="ECO:0000313" key="11">
    <source>
        <dbReference type="Proteomes" id="UP000037784"/>
    </source>
</evidence>
<keyword evidence="11" id="KW-1185">Reference proteome</keyword>
<comment type="caution">
    <text evidence="9">The sequence shown here is derived from an EMBL/GenBank/DDBJ whole genome shotgun (WGS) entry which is preliminary data.</text>
</comment>
<evidence type="ECO:0000313" key="12">
    <source>
        <dbReference type="Proteomes" id="UP000050502"/>
    </source>
</evidence>
<dbReference type="RefSeq" id="WP_054491930.1">
    <property type="nucleotide sequence ID" value="NZ_BBZA01000024.1"/>
</dbReference>
<dbReference type="GO" id="GO:0005886">
    <property type="term" value="C:plasma membrane"/>
    <property type="evidence" value="ECO:0007669"/>
    <property type="project" value="UniProtKB-SubCell"/>
</dbReference>
<keyword evidence="4 8" id="KW-0812">Transmembrane</keyword>
<keyword evidence="3" id="KW-0645">Protease</keyword>
<dbReference type="InterPro" id="IPR026392">
    <property type="entry name" value="Exo/Archaeosortase_dom"/>
</dbReference>
<keyword evidence="2" id="KW-1003">Cell membrane</keyword>
<gene>
    <name evidence="9" type="ORF">ARMA_0429</name>
    <name evidence="10" type="ORF">SE16_07795</name>
</gene>
<feature type="transmembrane region" description="Helical" evidence="8">
    <location>
        <begin position="168"/>
        <end position="186"/>
    </location>
</feature>
<evidence type="ECO:0000256" key="7">
    <source>
        <dbReference type="ARBA" id="ARBA00023136"/>
    </source>
</evidence>
<dbReference type="GO" id="GO:0008233">
    <property type="term" value="F:peptidase activity"/>
    <property type="evidence" value="ECO:0007669"/>
    <property type="project" value="UniProtKB-KW"/>
</dbReference>
<evidence type="ECO:0000256" key="2">
    <source>
        <dbReference type="ARBA" id="ARBA00022475"/>
    </source>
</evidence>
<reference evidence="9" key="1">
    <citation type="journal article" date="2015" name="Genome Announc.">
        <title>Draft Genome Sequence of a Heterotrophic Facultative Anaerobic Thermophilic Bacterium, Ardenticatena maritima Strain 110ST.</title>
        <authorList>
            <person name="Kawaichi S."/>
            <person name="Yoshida T."/>
            <person name="Sako Y."/>
            <person name="Nakamura R."/>
        </authorList>
    </citation>
    <scope>NUCLEOTIDE SEQUENCE [LARGE SCALE GENOMIC DNA]</scope>
    <source>
        <strain evidence="9">110S</strain>
    </source>
</reference>
<protein>
    <recommendedName>
        <fullName evidence="13">Exosortase EpsH-related protein</fullName>
    </recommendedName>
</protein>
<comment type="subcellular location">
    <subcellularLocation>
        <location evidence="1">Cell membrane</location>
        <topology evidence="1">Multi-pass membrane protein</topology>
    </subcellularLocation>
</comment>
<proteinExistence type="predicted"/>
<feature type="transmembrane region" description="Helical" evidence="8">
    <location>
        <begin position="106"/>
        <end position="123"/>
    </location>
</feature>
<evidence type="ECO:0000256" key="5">
    <source>
        <dbReference type="ARBA" id="ARBA00022801"/>
    </source>
</evidence>
<evidence type="ECO:0000313" key="10">
    <source>
        <dbReference type="EMBL" id="KPL88628.1"/>
    </source>
</evidence>
<dbReference type="STRING" id="872965.SE16_07795"/>